<name>A0A401SHG4_CHIPU</name>
<gene>
    <name evidence="6" type="ORF">chiPu_0008235</name>
</gene>
<dbReference type="InterPro" id="IPR050782">
    <property type="entry name" value="PP1_regulatory_subunit_3"/>
</dbReference>
<dbReference type="EMBL" id="BEZZ01000267">
    <property type="protein sequence ID" value="GCC29793.1"/>
    <property type="molecule type" value="Genomic_DNA"/>
</dbReference>
<dbReference type="GO" id="GO:0005977">
    <property type="term" value="P:glycogen metabolic process"/>
    <property type="evidence" value="ECO:0007669"/>
    <property type="project" value="UniProtKB-KW"/>
</dbReference>
<dbReference type="InterPro" id="IPR005036">
    <property type="entry name" value="CBM21_dom"/>
</dbReference>
<evidence type="ECO:0000313" key="6">
    <source>
        <dbReference type="EMBL" id="GCC29793.1"/>
    </source>
</evidence>
<accession>A0A401SHG4</accession>
<evidence type="ECO:0000313" key="7">
    <source>
        <dbReference type="Proteomes" id="UP000287033"/>
    </source>
</evidence>
<dbReference type="GO" id="GO:0008157">
    <property type="term" value="F:protein phosphatase 1 binding"/>
    <property type="evidence" value="ECO:0007669"/>
    <property type="project" value="TreeGrafter"/>
</dbReference>
<dbReference type="GO" id="GO:0005979">
    <property type="term" value="P:regulation of glycogen biosynthetic process"/>
    <property type="evidence" value="ECO:0007669"/>
    <property type="project" value="TreeGrafter"/>
</dbReference>
<dbReference type="OrthoDB" id="8942186at2759"/>
<dbReference type="Pfam" id="PF03370">
    <property type="entry name" value="CBM_21"/>
    <property type="match status" value="1"/>
</dbReference>
<reference evidence="6 7" key="1">
    <citation type="journal article" date="2018" name="Nat. Ecol. Evol.">
        <title>Shark genomes provide insights into elasmobranch evolution and the origin of vertebrates.</title>
        <authorList>
            <person name="Hara Y"/>
            <person name="Yamaguchi K"/>
            <person name="Onimaru K"/>
            <person name="Kadota M"/>
            <person name="Koyanagi M"/>
            <person name="Keeley SD"/>
            <person name="Tatsumi K"/>
            <person name="Tanaka K"/>
            <person name="Motone F"/>
            <person name="Kageyama Y"/>
            <person name="Nozu R"/>
            <person name="Adachi N"/>
            <person name="Nishimura O"/>
            <person name="Nakagawa R"/>
            <person name="Tanegashima C"/>
            <person name="Kiyatake I"/>
            <person name="Matsumoto R"/>
            <person name="Murakumo K"/>
            <person name="Nishida K"/>
            <person name="Terakita A"/>
            <person name="Kuratani S"/>
            <person name="Sato K"/>
            <person name="Hyodo S Kuraku.S."/>
        </authorList>
    </citation>
    <scope>NUCLEOTIDE SEQUENCE [LARGE SCALE GENOMIC DNA]</scope>
</reference>
<dbReference type="GO" id="GO:0000164">
    <property type="term" value="C:protein phosphatase type 1 complex"/>
    <property type="evidence" value="ECO:0007669"/>
    <property type="project" value="TreeGrafter"/>
</dbReference>
<dbReference type="PANTHER" id="PTHR12307">
    <property type="entry name" value="PROTEIN PHOSPHATASE 1 REGULATORY SUBUNIT"/>
    <property type="match status" value="1"/>
</dbReference>
<dbReference type="InterPro" id="IPR038175">
    <property type="entry name" value="CBM21_dom_sf"/>
</dbReference>
<keyword evidence="7" id="KW-1185">Reference proteome</keyword>
<dbReference type="PANTHER" id="PTHR12307:SF13">
    <property type="entry name" value="PROTEIN PHOSPHATASE 1 REGULATORY SUBUNIT 3B"/>
    <property type="match status" value="1"/>
</dbReference>
<protein>
    <recommendedName>
        <fullName evidence="4">Protein phosphatase 1 regulatory subunit</fullName>
    </recommendedName>
</protein>
<evidence type="ECO:0000256" key="3">
    <source>
        <dbReference type="ARBA" id="ARBA00025949"/>
    </source>
</evidence>
<comment type="caution">
    <text evidence="6">The sequence shown here is derived from an EMBL/GenBank/DDBJ whole genome shotgun (WGS) entry which is preliminary data.</text>
</comment>
<dbReference type="AlphaFoldDB" id="A0A401SHG4"/>
<evidence type="ECO:0000259" key="5">
    <source>
        <dbReference type="PROSITE" id="PS51159"/>
    </source>
</evidence>
<dbReference type="OMA" id="YRIIQAE"/>
<dbReference type="PIRSF" id="PIRSF038207">
    <property type="entry name" value="PP1_GT_animal"/>
    <property type="match status" value="1"/>
</dbReference>
<evidence type="ECO:0000256" key="4">
    <source>
        <dbReference type="PIRNR" id="PIRNR038207"/>
    </source>
</evidence>
<feature type="domain" description="CBM21" evidence="5">
    <location>
        <begin position="132"/>
        <end position="240"/>
    </location>
</feature>
<dbReference type="STRING" id="137246.A0A401SHG4"/>
<sequence>MNCSSMLEILSPRSALPIDIAMQLYLPPPFKQASYTTKRTLKITQPLRPCIHLHISEDTPENKHKIKEQKRVSFADTKGLPLTTVKFFDLNDLNFSFNVDDLISSLVGLKTTDKDSLLLDFSQPSSDYLDFKNRLETDFVCLENCMLQDSAIMGTVKVKNIAFEKSLKVRITFDTWKTLQDHACCYVQDSYGGSDKDTFSFEIRLPEYIVPHERIEFAICYESGGKTYWDSNKGQNYRLIRSELKHGPESCKTNQPLDNIYTESDHTPGYGIEFDHYGGLRCSYGLFPEWPSYAGYDKMGPYY</sequence>
<comment type="subunit">
    <text evidence="3">Interacts with glycogen, PPP1CC catalytic subunit of PP1 and PYGL. Associates with glycogen particles. Forms complexes with debranching enzyme, glycogen phosphorylase, glycogen synthase and phosphorylase kinase which is necessary for its regulation of PP1 activity.</text>
</comment>
<evidence type="ECO:0000256" key="1">
    <source>
        <dbReference type="ARBA" id="ARBA00022600"/>
    </source>
</evidence>
<evidence type="ECO:0000256" key="2">
    <source>
        <dbReference type="ARBA" id="ARBA00023277"/>
    </source>
</evidence>
<dbReference type="PROSITE" id="PS51159">
    <property type="entry name" value="CBM21"/>
    <property type="match status" value="1"/>
</dbReference>
<proteinExistence type="predicted"/>
<organism evidence="6 7">
    <name type="scientific">Chiloscyllium punctatum</name>
    <name type="common">Brownbanded bambooshark</name>
    <name type="synonym">Hemiscyllium punctatum</name>
    <dbReference type="NCBI Taxonomy" id="137246"/>
    <lineage>
        <taxon>Eukaryota</taxon>
        <taxon>Metazoa</taxon>
        <taxon>Chordata</taxon>
        <taxon>Craniata</taxon>
        <taxon>Vertebrata</taxon>
        <taxon>Chondrichthyes</taxon>
        <taxon>Elasmobranchii</taxon>
        <taxon>Galeomorphii</taxon>
        <taxon>Galeoidea</taxon>
        <taxon>Orectolobiformes</taxon>
        <taxon>Hemiscylliidae</taxon>
        <taxon>Chiloscyllium</taxon>
    </lineage>
</organism>
<dbReference type="GO" id="GO:2001069">
    <property type="term" value="F:glycogen binding"/>
    <property type="evidence" value="ECO:0007669"/>
    <property type="project" value="TreeGrafter"/>
</dbReference>
<dbReference type="Gene3D" id="2.60.40.2440">
    <property type="entry name" value="Carbohydrate binding type-21 domain"/>
    <property type="match status" value="1"/>
</dbReference>
<dbReference type="InterPro" id="IPR017434">
    <property type="entry name" value="Pase-1_reg-su_3B/C/D_met"/>
</dbReference>
<keyword evidence="1 4" id="KW-0321">Glycogen metabolism</keyword>
<keyword evidence="2 4" id="KW-0119">Carbohydrate metabolism</keyword>
<dbReference type="Proteomes" id="UP000287033">
    <property type="component" value="Unassembled WGS sequence"/>
</dbReference>
<dbReference type="FunFam" id="2.60.40.2440:FF:000001">
    <property type="entry name" value="Protein phosphatase 1 regulatory subunit 3C"/>
    <property type="match status" value="1"/>
</dbReference>